<gene>
    <name evidence="2" type="ORF">DY000_02024107</name>
</gene>
<name>A0ABQ7EMB8_BRACR</name>
<proteinExistence type="predicted"/>
<protein>
    <submittedName>
        <fullName evidence="2">Uncharacterized protein</fullName>
    </submittedName>
</protein>
<feature type="region of interest" description="Disordered" evidence="1">
    <location>
        <begin position="1"/>
        <end position="21"/>
    </location>
</feature>
<dbReference type="EMBL" id="QGKV02000299">
    <property type="protein sequence ID" value="KAF3597475.1"/>
    <property type="molecule type" value="Genomic_DNA"/>
</dbReference>
<evidence type="ECO:0000313" key="3">
    <source>
        <dbReference type="Proteomes" id="UP000266723"/>
    </source>
</evidence>
<evidence type="ECO:0000313" key="2">
    <source>
        <dbReference type="EMBL" id="KAF3597475.1"/>
    </source>
</evidence>
<organism evidence="2 3">
    <name type="scientific">Brassica cretica</name>
    <name type="common">Mustard</name>
    <dbReference type="NCBI Taxonomy" id="69181"/>
    <lineage>
        <taxon>Eukaryota</taxon>
        <taxon>Viridiplantae</taxon>
        <taxon>Streptophyta</taxon>
        <taxon>Embryophyta</taxon>
        <taxon>Tracheophyta</taxon>
        <taxon>Spermatophyta</taxon>
        <taxon>Magnoliopsida</taxon>
        <taxon>eudicotyledons</taxon>
        <taxon>Gunneridae</taxon>
        <taxon>Pentapetalae</taxon>
        <taxon>rosids</taxon>
        <taxon>malvids</taxon>
        <taxon>Brassicales</taxon>
        <taxon>Brassicaceae</taxon>
        <taxon>Brassiceae</taxon>
        <taxon>Brassica</taxon>
    </lineage>
</organism>
<sequence>MPFQADKKLHVQSGCSTSSRRRSSILDVQKLFSVQLHSLMNALEGRRTVGELKKESYVLAVMSCKVKDKLGTMYLAKEVGRYMGAYAQPMGNQQGEL</sequence>
<dbReference type="Proteomes" id="UP000266723">
    <property type="component" value="Unassembled WGS sequence"/>
</dbReference>
<reference evidence="2 3" key="1">
    <citation type="journal article" date="2020" name="BMC Genomics">
        <title>Intraspecific diversification of the crop wild relative Brassica cretica Lam. using demographic model selection.</title>
        <authorList>
            <person name="Kioukis A."/>
            <person name="Michalopoulou V.A."/>
            <person name="Briers L."/>
            <person name="Pirintsos S."/>
            <person name="Studholme D.J."/>
            <person name="Pavlidis P."/>
            <person name="Sarris P.F."/>
        </authorList>
    </citation>
    <scope>NUCLEOTIDE SEQUENCE [LARGE SCALE GENOMIC DNA]</scope>
    <source>
        <strain evidence="3">cv. PFS-1207/04</strain>
    </source>
</reference>
<keyword evidence="3" id="KW-1185">Reference proteome</keyword>
<accession>A0ABQ7EMB8</accession>
<comment type="caution">
    <text evidence="2">The sequence shown here is derived from an EMBL/GenBank/DDBJ whole genome shotgun (WGS) entry which is preliminary data.</text>
</comment>
<evidence type="ECO:0000256" key="1">
    <source>
        <dbReference type="SAM" id="MobiDB-lite"/>
    </source>
</evidence>